<evidence type="ECO:0000256" key="7">
    <source>
        <dbReference type="SAM" id="Phobius"/>
    </source>
</evidence>
<feature type="region of interest" description="Disordered" evidence="6">
    <location>
        <begin position="15"/>
        <end position="108"/>
    </location>
</feature>
<dbReference type="AlphaFoldDB" id="A0A0L0SWU8"/>
<sequence>MPLVSSLTAQVPTPARIMTGASSSTTTAATRTGRPRTAAVTVETTTTKIYTRKSAPSTSKKATTAAAAGSAKPSRRSSSKSAAPAPAPAPAVARPPSTEPTYKSRLAHVKPRVSSWRDPVVVVPGAVARAAESSSECSTCPPTPPSPSDALPAVATTTTTTAPAADAAADQSPPPPPAPELWYHRLGGYFVRISLTMRKPQFAWYCGHVLTVVGFLLHLLLKGNKPMFIIGLAGALVSYLVVMYRQHQPQYRKRGFRATVRALAADMNAHYVWLALFFMVSGAPCTPVLLPYFMYSLFHALTYYRSVLVPTLWPGGPAALPAFVQRLLDRQANVTAAIQPRALAFAAYWEVLVTPVYVVIQVLLMQQLVLAPLVYANFMTKRYQTAAGTRAAFHTLRAWGDDWIVPLTTDEWTAGVGGKAIGSVGAAYIAVRNGVIRYAEYRAGKPAEGAATAGGSGTPRARAGASA</sequence>
<keyword evidence="5 7" id="KW-0472">Membrane</keyword>
<dbReference type="PANTHER" id="PTHR12703:SF4">
    <property type="entry name" value="TRANSMEMBRANE PROTEIN 33"/>
    <property type="match status" value="1"/>
</dbReference>
<reference evidence="9" key="2">
    <citation type="submission" date="2009-11" db="EMBL/GenBank/DDBJ databases">
        <title>The Genome Sequence of Allomyces macrogynus strain ATCC 38327.</title>
        <authorList>
            <consortium name="The Broad Institute Genome Sequencing Platform"/>
            <person name="Russ C."/>
            <person name="Cuomo C."/>
            <person name="Shea T."/>
            <person name="Young S.K."/>
            <person name="Zeng Q."/>
            <person name="Koehrsen M."/>
            <person name="Haas B."/>
            <person name="Borodovsky M."/>
            <person name="Guigo R."/>
            <person name="Alvarado L."/>
            <person name="Berlin A."/>
            <person name="Borenstein D."/>
            <person name="Chen Z."/>
            <person name="Engels R."/>
            <person name="Freedman E."/>
            <person name="Gellesch M."/>
            <person name="Goldberg J."/>
            <person name="Griggs A."/>
            <person name="Gujja S."/>
            <person name="Heiman D."/>
            <person name="Hepburn T."/>
            <person name="Howarth C."/>
            <person name="Jen D."/>
            <person name="Larson L."/>
            <person name="Lewis B."/>
            <person name="Mehta T."/>
            <person name="Park D."/>
            <person name="Pearson M."/>
            <person name="Roberts A."/>
            <person name="Saif S."/>
            <person name="Shenoy N."/>
            <person name="Sisk P."/>
            <person name="Stolte C."/>
            <person name="Sykes S."/>
            <person name="Walk T."/>
            <person name="White J."/>
            <person name="Yandava C."/>
            <person name="Burger G."/>
            <person name="Gray M.W."/>
            <person name="Holland P.W.H."/>
            <person name="King N."/>
            <person name="Lang F.B.F."/>
            <person name="Roger A.J."/>
            <person name="Ruiz-Trillo I."/>
            <person name="Lander E."/>
            <person name="Nusbaum C."/>
        </authorList>
    </citation>
    <scope>NUCLEOTIDE SEQUENCE [LARGE SCALE GENOMIC DNA]</scope>
    <source>
        <strain evidence="9">ATCC 38327</strain>
    </source>
</reference>
<reference evidence="8 9" key="1">
    <citation type="submission" date="2009-11" db="EMBL/GenBank/DDBJ databases">
        <title>Annotation of Allomyces macrogynus ATCC 38327.</title>
        <authorList>
            <consortium name="The Broad Institute Genome Sequencing Platform"/>
            <person name="Russ C."/>
            <person name="Cuomo C."/>
            <person name="Burger G."/>
            <person name="Gray M.W."/>
            <person name="Holland P.W.H."/>
            <person name="King N."/>
            <person name="Lang F.B.F."/>
            <person name="Roger A.J."/>
            <person name="Ruiz-Trillo I."/>
            <person name="Young S.K."/>
            <person name="Zeng Q."/>
            <person name="Gargeya S."/>
            <person name="Fitzgerald M."/>
            <person name="Haas B."/>
            <person name="Abouelleil A."/>
            <person name="Alvarado L."/>
            <person name="Arachchi H.M."/>
            <person name="Berlin A."/>
            <person name="Chapman S.B."/>
            <person name="Gearin G."/>
            <person name="Goldberg J."/>
            <person name="Griggs A."/>
            <person name="Gujja S."/>
            <person name="Hansen M."/>
            <person name="Heiman D."/>
            <person name="Howarth C."/>
            <person name="Larimer J."/>
            <person name="Lui A."/>
            <person name="MacDonald P.J.P."/>
            <person name="McCowen C."/>
            <person name="Montmayeur A."/>
            <person name="Murphy C."/>
            <person name="Neiman D."/>
            <person name="Pearson M."/>
            <person name="Priest M."/>
            <person name="Roberts A."/>
            <person name="Saif S."/>
            <person name="Shea T."/>
            <person name="Sisk P."/>
            <person name="Stolte C."/>
            <person name="Sykes S."/>
            <person name="Wortman J."/>
            <person name="Nusbaum C."/>
            <person name="Birren B."/>
        </authorList>
    </citation>
    <scope>NUCLEOTIDE SEQUENCE [LARGE SCALE GENOMIC DNA]</scope>
    <source>
        <strain evidence="8 9">ATCC 38327</strain>
    </source>
</reference>
<gene>
    <name evidence="8" type="ORF">AMAG_11435</name>
</gene>
<comment type="subcellular location">
    <subcellularLocation>
        <location evidence="1">Membrane</location>
        <topology evidence="1">Multi-pass membrane protein</topology>
    </subcellularLocation>
</comment>
<feature type="region of interest" description="Disordered" evidence="6">
    <location>
        <begin position="447"/>
        <end position="467"/>
    </location>
</feature>
<keyword evidence="9" id="KW-1185">Reference proteome</keyword>
<evidence type="ECO:0000256" key="2">
    <source>
        <dbReference type="ARBA" id="ARBA00007322"/>
    </source>
</evidence>
<evidence type="ECO:0000256" key="1">
    <source>
        <dbReference type="ARBA" id="ARBA00004141"/>
    </source>
</evidence>
<feature type="compositionally biased region" description="Low complexity" evidence="6">
    <location>
        <begin position="458"/>
        <end position="467"/>
    </location>
</feature>
<evidence type="ECO:0000256" key="4">
    <source>
        <dbReference type="ARBA" id="ARBA00022989"/>
    </source>
</evidence>
<dbReference type="VEuPathDB" id="FungiDB:AMAG_11435"/>
<dbReference type="eggNOG" id="KOG4002">
    <property type="taxonomic scope" value="Eukaryota"/>
</dbReference>
<dbReference type="InterPro" id="IPR005344">
    <property type="entry name" value="TMEM33/Pom33"/>
</dbReference>
<proteinExistence type="inferred from homology"/>
<dbReference type="GO" id="GO:0005783">
    <property type="term" value="C:endoplasmic reticulum"/>
    <property type="evidence" value="ECO:0007669"/>
    <property type="project" value="TreeGrafter"/>
</dbReference>
<evidence type="ECO:0000256" key="5">
    <source>
        <dbReference type="ARBA" id="ARBA00023136"/>
    </source>
</evidence>
<organism evidence="8 9">
    <name type="scientific">Allomyces macrogynus (strain ATCC 38327)</name>
    <name type="common">Allomyces javanicus var. macrogynus</name>
    <dbReference type="NCBI Taxonomy" id="578462"/>
    <lineage>
        <taxon>Eukaryota</taxon>
        <taxon>Fungi</taxon>
        <taxon>Fungi incertae sedis</taxon>
        <taxon>Blastocladiomycota</taxon>
        <taxon>Blastocladiomycetes</taxon>
        <taxon>Blastocladiales</taxon>
        <taxon>Blastocladiaceae</taxon>
        <taxon>Allomyces</taxon>
    </lineage>
</organism>
<evidence type="ECO:0000313" key="9">
    <source>
        <dbReference type="Proteomes" id="UP000054350"/>
    </source>
</evidence>
<feature type="region of interest" description="Disordered" evidence="6">
    <location>
        <begin position="132"/>
        <end position="153"/>
    </location>
</feature>
<feature type="transmembrane region" description="Helical" evidence="7">
    <location>
        <begin position="227"/>
        <end position="244"/>
    </location>
</feature>
<dbReference type="GO" id="GO:0016020">
    <property type="term" value="C:membrane"/>
    <property type="evidence" value="ECO:0007669"/>
    <property type="project" value="UniProtKB-SubCell"/>
</dbReference>
<comment type="similarity">
    <text evidence="2">Belongs to the PER33/POM33 family.</text>
</comment>
<accession>A0A0L0SWU8</accession>
<feature type="transmembrane region" description="Helical" evidence="7">
    <location>
        <begin position="271"/>
        <end position="295"/>
    </location>
</feature>
<keyword evidence="4 7" id="KW-1133">Transmembrane helix</keyword>
<dbReference type="GO" id="GO:0061024">
    <property type="term" value="P:membrane organization"/>
    <property type="evidence" value="ECO:0007669"/>
    <property type="project" value="TreeGrafter"/>
</dbReference>
<dbReference type="GO" id="GO:0071786">
    <property type="term" value="P:endoplasmic reticulum tubular network organization"/>
    <property type="evidence" value="ECO:0007669"/>
    <property type="project" value="TreeGrafter"/>
</dbReference>
<name>A0A0L0SWU8_ALLM3</name>
<dbReference type="EMBL" id="GG745351">
    <property type="protein sequence ID" value="KNE66962.1"/>
    <property type="molecule type" value="Genomic_DNA"/>
</dbReference>
<feature type="compositionally biased region" description="Low complexity" evidence="6">
    <location>
        <begin position="19"/>
        <end position="72"/>
    </location>
</feature>
<protein>
    <submittedName>
        <fullName evidence="8">Uncharacterized protein</fullName>
    </submittedName>
</protein>
<dbReference type="Proteomes" id="UP000054350">
    <property type="component" value="Unassembled WGS sequence"/>
</dbReference>
<evidence type="ECO:0000256" key="3">
    <source>
        <dbReference type="ARBA" id="ARBA00022692"/>
    </source>
</evidence>
<dbReference type="STRING" id="578462.A0A0L0SWU8"/>
<evidence type="ECO:0000313" key="8">
    <source>
        <dbReference type="EMBL" id="KNE66962.1"/>
    </source>
</evidence>
<evidence type="ECO:0000256" key="6">
    <source>
        <dbReference type="SAM" id="MobiDB-lite"/>
    </source>
</evidence>
<dbReference type="Pfam" id="PF03661">
    <property type="entry name" value="TMEM33_Pom33"/>
    <property type="match status" value="1"/>
</dbReference>
<keyword evidence="3 7" id="KW-0812">Transmembrane</keyword>
<dbReference type="OrthoDB" id="5581259at2759"/>
<feature type="transmembrane region" description="Helical" evidence="7">
    <location>
        <begin position="202"/>
        <end position="221"/>
    </location>
</feature>
<feature type="transmembrane region" description="Helical" evidence="7">
    <location>
        <begin position="356"/>
        <end position="375"/>
    </location>
</feature>
<feature type="compositionally biased region" description="Low complexity" evidence="6">
    <location>
        <begin position="79"/>
        <end position="96"/>
    </location>
</feature>
<dbReference type="InterPro" id="IPR051645">
    <property type="entry name" value="PER33/POM33_regulator"/>
</dbReference>
<dbReference type="PANTHER" id="PTHR12703">
    <property type="entry name" value="TRANSMEMBRANE PROTEIN 33"/>
    <property type="match status" value="1"/>
</dbReference>